<evidence type="ECO:0000259" key="8">
    <source>
        <dbReference type="PROSITE" id="PS50966"/>
    </source>
</evidence>
<name>A0A7J7LGG7_9MAGN</name>
<comment type="similarity">
    <text evidence="1 6">Belongs to the FHY3/FAR1 family.</text>
</comment>
<feature type="domain" description="SWIM-type" evidence="8">
    <location>
        <begin position="104"/>
        <end position="140"/>
    </location>
</feature>
<keyword evidence="2 6" id="KW-0479">Metal-binding</keyword>
<dbReference type="SMART" id="SM00575">
    <property type="entry name" value="ZnF_PMZ"/>
    <property type="match status" value="1"/>
</dbReference>
<dbReference type="InterPro" id="IPR006564">
    <property type="entry name" value="Znf_PMZ"/>
</dbReference>
<dbReference type="InterPro" id="IPR031052">
    <property type="entry name" value="FHY3/FAR1"/>
</dbReference>
<dbReference type="InterPro" id="IPR007527">
    <property type="entry name" value="Znf_SWIM"/>
</dbReference>
<comment type="caution">
    <text evidence="9">The sequence shown here is derived from an EMBL/GenBank/DDBJ whole genome shotgun (WGS) entry which is preliminary data.</text>
</comment>
<comment type="subcellular location">
    <subcellularLocation>
        <location evidence="6">Nucleus</location>
    </subcellularLocation>
</comment>
<protein>
    <recommendedName>
        <fullName evidence="6">Protein FAR1-RELATED SEQUENCE</fullName>
    </recommendedName>
</protein>
<keyword evidence="4 6" id="KW-0862">Zinc</keyword>
<evidence type="ECO:0000256" key="6">
    <source>
        <dbReference type="RuleBase" id="RU367018"/>
    </source>
</evidence>
<evidence type="ECO:0000313" key="10">
    <source>
        <dbReference type="Proteomes" id="UP000541444"/>
    </source>
</evidence>
<evidence type="ECO:0000256" key="1">
    <source>
        <dbReference type="ARBA" id="ARBA00005889"/>
    </source>
</evidence>
<keyword evidence="6" id="KW-0539">Nucleus</keyword>
<evidence type="ECO:0000256" key="2">
    <source>
        <dbReference type="ARBA" id="ARBA00022723"/>
    </source>
</evidence>
<evidence type="ECO:0000313" key="9">
    <source>
        <dbReference type="EMBL" id="KAF6141682.1"/>
    </source>
</evidence>
<feature type="non-terminal residue" evidence="9">
    <location>
        <position position="1"/>
    </location>
</feature>
<dbReference type="Proteomes" id="UP000541444">
    <property type="component" value="Unassembled WGS sequence"/>
</dbReference>
<dbReference type="EMBL" id="JACGCM010002300">
    <property type="protein sequence ID" value="KAF6141682.1"/>
    <property type="molecule type" value="Genomic_DNA"/>
</dbReference>
<proteinExistence type="inferred from homology"/>
<evidence type="ECO:0000256" key="5">
    <source>
        <dbReference type="PROSITE-ProRule" id="PRU00325"/>
    </source>
</evidence>
<evidence type="ECO:0000256" key="3">
    <source>
        <dbReference type="ARBA" id="ARBA00022771"/>
    </source>
</evidence>
<dbReference type="PANTHER" id="PTHR31669">
    <property type="entry name" value="PROTEIN FAR1-RELATED SEQUENCE 10-RELATED"/>
    <property type="match status" value="1"/>
</dbReference>
<dbReference type="AlphaFoldDB" id="A0A7J7LGG7"/>
<dbReference type="GO" id="GO:0006355">
    <property type="term" value="P:regulation of DNA-templated transcription"/>
    <property type="evidence" value="ECO:0007669"/>
    <property type="project" value="UniProtKB-UniRule"/>
</dbReference>
<dbReference type="PROSITE" id="PS50966">
    <property type="entry name" value="ZF_SWIM"/>
    <property type="match status" value="1"/>
</dbReference>
<evidence type="ECO:0000256" key="4">
    <source>
        <dbReference type="ARBA" id="ARBA00022833"/>
    </source>
</evidence>
<reference evidence="9 10" key="1">
    <citation type="journal article" date="2020" name="IScience">
        <title>Genome Sequencing of the Endangered Kingdonia uniflora (Circaeasteraceae, Ranunculales) Reveals Potential Mechanisms of Evolutionary Specialization.</title>
        <authorList>
            <person name="Sun Y."/>
            <person name="Deng T."/>
            <person name="Zhang A."/>
            <person name="Moore M.J."/>
            <person name="Landis J.B."/>
            <person name="Lin N."/>
            <person name="Zhang H."/>
            <person name="Zhang X."/>
            <person name="Huang J."/>
            <person name="Zhang X."/>
            <person name="Sun H."/>
            <person name="Wang H."/>
        </authorList>
    </citation>
    <scope>NUCLEOTIDE SEQUENCE [LARGE SCALE GENOMIC DNA]</scope>
    <source>
        <strain evidence="9">TB1705</strain>
        <tissue evidence="9">Leaf</tissue>
    </source>
</reference>
<sequence>MHDFFLKKYFKRTLSLREFVTQYDRTLTSRREKEKRQDFISHQTKPNLKTSWQAEARASEIYTTKIFLKFQDEYLHTLDMFIDSIGKDGTLCEYRVSSFGSRSHTVTFDTTENVVKYSCKKYEFLGILCVHALKVIHSMRLSDLPSSFYMKRWTKDARLGTLVDNNGEPVHVECYLSLSLQSSELTHMALKIARKGVSSAKCMKFTKGCLTRVQEEVNDFLKANPEEVTHLKGDENLSTTKIGEVTNQDLAGANITLRDELRKKRNGKAGRIKGALEMGKGKRRTCPMQNGNPGGSNQESVRATTSATKKSLNSKVTTSSHTYEQHVDENVEPVMSHVQPNVYNE</sequence>
<dbReference type="GO" id="GO:0005634">
    <property type="term" value="C:nucleus"/>
    <property type="evidence" value="ECO:0007669"/>
    <property type="project" value="UniProtKB-SubCell"/>
</dbReference>
<keyword evidence="3 5" id="KW-0863">Zinc-finger</keyword>
<dbReference type="PANTHER" id="PTHR31669:SF305">
    <property type="entry name" value="PROTEIN FAR1-RELATED SEQUENCE"/>
    <property type="match status" value="1"/>
</dbReference>
<feature type="compositionally biased region" description="Polar residues" evidence="7">
    <location>
        <begin position="287"/>
        <end position="322"/>
    </location>
</feature>
<gene>
    <name evidence="9" type="ORF">GIB67_001234</name>
</gene>
<organism evidence="9 10">
    <name type="scientific">Kingdonia uniflora</name>
    <dbReference type="NCBI Taxonomy" id="39325"/>
    <lineage>
        <taxon>Eukaryota</taxon>
        <taxon>Viridiplantae</taxon>
        <taxon>Streptophyta</taxon>
        <taxon>Embryophyta</taxon>
        <taxon>Tracheophyta</taxon>
        <taxon>Spermatophyta</taxon>
        <taxon>Magnoliopsida</taxon>
        <taxon>Ranunculales</taxon>
        <taxon>Circaeasteraceae</taxon>
        <taxon>Kingdonia</taxon>
    </lineage>
</organism>
<keyword evidence="10" id="KW-1185">Reference proteome</keyword>
<evidence type="ECO:0000256" key="7">
    <source>
        <dbReference type="SAM" id="MobiDB-lite"/>
    </source>
</evidence>
<dbReference type="OrthoDB" id="2402896at2759"/>
<accession>A0A7J7LGG7</accession>
<feature type="region of interest" description="Disordered" evidence="7">
    <location>
        <begin position="280"/>
        <end position="345"/>
    </location>
</feature>
<comment type="function">
    <text evidence="6">Putative transcription activator involved in regulating light control of development.</text>
</comment>
<dbReference type="GO" id="GO:0008270">
    <property type="term" value="F:zinc ion binding"/>
    <property type="evidence" value="ECO:0007669"/>
    <property type="project" value="UniProtKB-UniRule"/>
</dbReference>